<accession>A0A445A758</accession>
<dbReference type="Proteomes" id="UP000289738">
    <property type="component" value="Chromosome B03"/>
</dbReference>
<evidence type="ECO:0008006" key="3">
    <source>
        <dbReference type="Google" id="ProtNLM"/>
    </source>
</evidence>
<gene>
    <name evidence="1" type="ORF">Ahy_B03g067542</name>
</gene>
<comment type="caution">
    <text evidence="1">The sequence shown here is derived from an EMBL/GenBank/DDBJ whole genome shotgun (WGS) entry which is preliminary data.</text>
</comment>
<evidence type="ECO:0000313" key="1">
    <source>
        <dbReference type="EMBL" id="RYR22256.1"/>
    </source>
</evidence>
<proteinExistence type="predicted"/>
<reference evidence="1 2" key="1">
    <citation type="submission" date="2019-01" db="EMBL/GenBank/DDBJ databases">
        <title>Sequencing of cultivated peanut Arachis hypogaea provides insights into genome evolution and oil improvement.</title>
        <authorList>
            <person name="Chen X."/>
        </authorList>
    </citation>
    <scope>NUCLEOTIDE SEQUENCE [LARGE SCALE GENOMIC DNA]</scope>
    <source>
        <strain evidence="2">cv. Fuhuasheng</strain>
        <tissue evidence="1">Leaves</tissue>
    </source>
</reference>
<dbReference type="EMBL" id="SDMP01000013">
    <property type="protein sequence ID" value="RYR22256.1"/>
    <property type="molecule type" value="Genomic_DNA"/>
</dbReference>
<keyword evidence="2" id="KW-1185">Reference proteome</keyword>
<organism evidence="1 2">
    <name type="scientific">Arachis hypogaea</name>
    <name type="common">Peanut</name>
    <dbReference type="NCBI Taxonomy" id="3818"/>
    <lineage>
        <taxon>Eukaryota</taxon>
        <taxon>Viridiplantae</taxon>
        <taxon>Streptophyta</taxon>
        <taxon>Embryophyta</taxon>
        <taxon>Tracheophyta</taxon>
        <taxon>Spermatophyta</taxon>
        <taxon>Magnoliopsida</taxon>
        <taxon>eudicotyledons</taxon>
        <taxon>Gunneridae</taxon>
        <taxon>Pentapetalae</taxon>
        <taxon>rosids</taxon>
        <taxon>fabids</taxon>
        <taxon>Fabales</taxon>
        <taxon>Fabaceae</taxon>
        <taxon>Papilionoideae</taxon>
        <taxon>50 kb inversion clade</taxon>
        <taxon>dalbergioids sensu lato</taxon>
        <taxon>Dalbergieae</taxon>
        <taxon>Pterocarpus clade</taxon>
        <taxon>Arachis</taxon>
    </lineage>
</organism>
<protein>
    <recommendedName>
        <fullName evidence="3">Peptidase A2 domain-containing protein</fullName>
    </recommendedName>
</protein>
<name>A0A445A758_ARAHY</name>
<sequence length="137" mass="15614">MIGTISIISTEYPGEYEGGPEEDYDMRDEEAFSFIRIEDEPGYFLRPTEKQMSHLRPLHITTILNGFKINKVLIDSGAAISLLPERMLRKVEKHPDDLVPTNIAVTDFRCYLSSEGLSVKLRYPELGFEPTGWDCLS</sequence>
<evidence type="ECO:0000313" key="2">
    <source>
        <dbReference type="Proteomes" id="UP000289738"/>
    </source>
</evidence>
<dbReference type="AlphaFoldDB" id="A0A445A758"/>